<dbReference type="PANTHER" id="PTHR34819">
    <property type="entry name" value="LARGE CYSTEINE-RICH PERIPLASMIC PROTEIN OMCB"/>
    <property type="match status" value="1"/>
</dbReference>
<dbReference type="InterPro" id="IPR047589">
    <property type="entry name" value="DUF11_rpt"/>
</dbReference>
<dbReference type="RefSeq" id="WP_169552126.1">
    <property type="nucleotide sequence ID" value="NZ_CP051677.1"/>
</dbReference>
<feature type="domain" description="DUF11" evidence="2">
    <location>
        <begin position="248"/>
        <end position="352"/>
    </location>
</feature>
<sequence>MRQPPAPTITATSSTLTQGESVTLTATGCAYTTTWSTGATGNTLIAAPAQTTSYTAICIQTKATNCQSPASTPLLITVLPGDSTTALADLSVRQYPDRAVMSAGERLRLTVEVVNSGPATARTVRLQNRLPVGINFLSAVDGSVTNSNNVIEMAVDSIRAGQTILFSYDVSPTVLATYRNAVQVVACGTTDPDSQPGSGTGDGEDDMSVASIRTSDAATPIYESSNPYQRPLPAVSSNQPRPDSLSADLSLGLSASGLATPEGGQLTLTLDLYNRGGIAATGVVAGFTLPDGGTFIGGEGITVSGNLLTTAALSLAVNEHRLVSVVVQLSGQGNRIITAQLLQSDQPDPDSTPGNGAETGEDDGALLSVRIVD</sequence>
<dbReference type="Gene3D" id="2.60.40.10">
    <property type="entry name" value="Immunoglobulins"/>
    <property type="match status" value="1"/>
</dbReference>
<dbReference type="PANTHER" id="PTHR34819:SF3">
    <property type="entry name" value="CELL SURFACE PROTEIN"/>
    <property type="match status" value="1"/>
</dbReference>
<dbReference type="InterPro" id="IPR013783">
    <property type="entry name" value="Ig-like_fold"/>
</dbReference>
<reference evidence="3 4" key="1">
    <citation type="submission" date="2020-04" db="EMBL/GenBank/DDBJ databases">
        <title>Genome sequencing of novel species.</title>
        <authorList>
            <person name="Heo J."/>
            <person name="Kim S.-J."/>
            <person name="Kim J.-S."/>
            <person name="Hong S.-B."/>
            <person name="Kwon S.-W."/>
        </authorList>
    </citation>
    <scope>NUCLEOTIDE SEQUENCE [LARGE SCALE GENOMIC DNA]</scope>
    <source>
        <strain evidence="3 4">CJU-R4</strain>
    </source>
</reference>
<protein>
    <submittedName>
        <fullName evidence="3">DUF11 domain-containing protein</fullName>
    </submittedName>
</protein>
<gene>
    <name evidence="3" type="ORF">HH216_18420</name>
</gene>
<evidence type="ECO:0000256" key="1">
    <source>
        <dbReference type="SAM" id="MobiDB-lite"/>
    </source>
</evidence>
<dbReference type="InterPro" id="IPR001434">
    <property type="entry name" value="OmcB-like_DUF11"/>
</dbReference>
<dbReference type="InterPro" id="IPR051172">
    <property type="entry name" value="Chlamydia_OmcB"/>
</dbReference>
<dbReference type="Proteomes" id="UP000501128">
    <property type="component" value="Chromosome"/>
</dbReference>
<feature type="region of interest" description="Disordered" evidence="1">
    <location>
        <begin position="188"/>
        <end position="207"/>
    </location>
</feature>
<evidence type="ECO:0000259" key="2">
    <source>
        <dbReference type="Pfam" id="PF01345"/>
    </source>
</evidence>
<evidence type="ECO:0000313" key="3">
    <source>
        <dbReference type="EMBL" id="QJD80167.1"/>
    </source>
</evidence>
<keyword evidence="4" id="KW-1185">Reference proteome</keyword>
<proteinExistence type="predicted"/>
<dbReference type="Pfam" id="PF01345">
    <property type="entry name" value="DUF11"/>
    <property type="match status" value="2"/>
</dbReference>
<feature type="region of interest" description="Disordered" evidence="1">
    <location>
        <begin position="344"/>
        <end position="364"/>
    </location>
</feature>
<evidence type="ECO:0000313" key="4">
    <source>
        <dbReference type="Proteomes" id="UP000501128"/>
    </source>
</evidence>
<organism evidence="3 4">
    <name type="scientific">Spirosoma rhododendri</name>
    <dbReference type="NCBI Taxonomy" id="2728024"/>
    <lineage>
        <taxon>Bacteria</taxon>
        <taxon>Pseudomonadati</taxon>
        <taxon>Bacteroidota</taxon>
        <taxon>Cytophagia</taxon>
        <taxon>Cytophagales</taxon>
        <taxon>Cytophagaceae</taxon>
        <taxon>Spirosoma</taxon>
    </lineage>
</organism>
<dbReference type="EMBL" id="CP051677">
    <property type="protein sequence ID" value="QJD80167.1"/>
    <property type="molecule type" value="Genomic_DNA"/>
</dbReference>
<accession>A0A7L5DW09</accession>
<name>A0A7L5DW09_9BACT</name>
<dbReference type="NCBIfam" id="TIGR01451">
    <property type="entry name" value="B_ant_repeat"/>
    <property type="match status" value="1"/>
</dbReference>
<dbReference type="KEGG" id="srho:HH216_18420"/>
<dbReference type="AlphaFoldDB" id="A0A7L5DW09"/>
<feature type="domain" description="DUF11" evidence="2">
    <location>
        <begin position="89"/>
        <end position="195"/>
    </location>
</feature>
<feature type="region of interest" description="Disordered" evidence="1">
    <location>
        <begin position="220"/>
        <end position="247"/>
    </location>
</feature>